<proteinExistence type="predicted"/>
<feature type="compositionally biased region" description="Polar residues" evidence="1">
    <location>
        <begin position="30"/>
        <end position="42"/>
    </location>
</feature>
<feature type="region of interest" description="Disordered" evidence="1">
    <location>
        <begin position="1"/>
        <end position="78"/>
    </location>
</feature>
<organism evidence="2 3">
    <name type="scientific">Penicillium coprophilum</name>
    <dbReference type="NCBI Taxonomy" id="36646"/>
    <lineage>
        <taxon>Eukaryota</taxon>
        <taxon>Fungi</taxon>
        <taxon>Dikarya</taxon>
        <taxon>Ascomycota</taxon>
        <taxon>Pezizomycotina</taxon>
        <taxon>Eurotiomycetes</taxon>
        <taxon>Eurotiomycetidae</taxon>
        <taxon>Eurotiales</taxon>
        <taxon>Aspergillaceae</taxon>
        <taxon>Penicillium</taxon>
    </lineage>
</organism>
<evidence type="ECO:0000313" key="2">
    <source>
        <dbReference type="EMBL" id="OQE39969.1"/>
    </source>
</evidence>
<dbReference type="EMBL" id="MDDG01000006">
    <property type="protein sequence ID" value="OQE39969.1"/>
    <property type="molecule type" value="Genomic_DNA"/>
</dbReference>
<name>A0A1V6UP13_9EURO</name>
<sequence length="78" mass="8984">MAFDNQNDDHGQFSNTGKEHTVVLPFAQKPNPSTETTGSSSLNREDTFLEKSWKPTFDRKHSWSNEDRKHEIQGRLHG</sequence>
<protein>
    <submittedName>
        <fullName evidence="2">Uncharacterized protein</fullName>
    </submittedName>
</protein>
<evidence type="ECO:0000313" key="3">
    <source>
        <dbReference type="Proteomes" id="UP000191500"/>
    </source>
</evidence>
<gene>
    <name evidence="2" type="ORF">PENCOP_c006G01826</name>
</gene>
<keyword evidence="3" id="KW-1185">Reference proteome</keyword>
<comment type="caution">
    <text evidence="2">The sequence shown here is derived from an EMBL/GenBank/DDBJ whole genome shotgun (WGS) entry which is preliminary data.</text>
</comment>
<dbReference type="AlphaFoldDB" id="A0A1V6UP13"/>
<feature type="compositionally biased region" description="Basic and acidic residues" evidence="1">
    <location>
        <begin position="43"/>
        <end position="78"/>
    </location>
</feature>
<accession>A0A1V6UP13</accession>
<evidence type="ECO:0000256" key="1">
    <source>
        <dbReference type="SAM" id="MobiDB-lite"/>
    </source>
</evidence>
<feature type="compositionally biased region" description="Basic and acidic residues" evidence="1">
    <location>
        <begin position="7"/>
        <end position="21"/>
    </location>
</feature>
<dbReference type="Proteomes" id="UP000191500">
    <property type="component" value="Unassembled WGS sequence"/>
</dbReference>
<reference evidence="3" key="1">
    <citation type="journal article" date="2017" name="Nat. Microbiol.">
        <title>Global analysis of biosynthetic gene clusters reveals vast potential of secondary metabolite production in Penicillium species.</title>
        <authorList>
            <person name="Nielsen J.C."/>
            <person name="Grijseels S."/>
            <person name="Prigent S."/>
            <person name="Ji B."/>
            <person name="Dainat J."/>
            <person name="Nielsen K.F."/>
            <person name="Frisvad J.C."/>
            <person name="Workman M."/>
            <person name="Nielsen J."/>
        </authorList>
    </citation>
    <scope>NUCLEOTIDE SEQUENCE [LARGE SCALE GENOMIC DNA]</scope>
    <source>
        <strain evidence="3">IBT 31321</strain>
    </source>
</reference>